<gene>
    <name evidence="1" type="ORF">CWN49_13465</name>
</gene>
<keyword evidence="1" id="KW-0378">Hydrolase</keyword>
<accession>A0A2J5PVU5</accession>
<name>A0A2J5PVU5_9ENTR</name>
<dbReference type="AlphaFoldDB" id="A0A2J5PVU5"/>
<reference evidence="1 2" key="2">
    <citation type="submission" date="2018-01" db="EMBL/GenBank/DDBJ databases">
        <title>Genomic study of Klebsiella pneumoniae.</title>
        <authorList>
            <person name="Yang Y."/>
            <person name="Bicalho R."/>
        </authorList>
    </citation>
    <scope>NUCLEOTIDE SEQUENCE [LARGE SCALE GENOMIC DNA]</scope>
    <source>
        <strain evidence="1 2">A10</strain>
    </source>
</reference>
<evidence type="ECO:0000313" key="1">
    <source>
        <dbReference type="EMBL" id="PLO69815.1"/>
    </source>
</evidence>
<reference evidence="1 2" key="1">
    <citation type="submission" date="2017-11" db="EMBL/GenBank/DDBJ databases">
        <authorList>
            <person name="Han C.G."/>
        </authorList>
    </citation>
    <scope>NUCLEOTIDE SEQUENCE [LARGE SCALE GENOMIC DNA]</scope>
    <source>
        <strain evidence="1 2">A10</strain>
    </source>
</reference>
<dbReference type="Proteomes" id="UP000234667">
    <property type="component" value="Unassembled WGS sequence"/>
</dbReference>
<organism evidence="1 2">
    <name type="scientific">Klebsiella michiganensis</name>
    <dbReference type="NCBI Taxonomy" id="1134687"/>
    <lineage>
        <taxon>Bacteria</taxon>
        <taxon>Pseudomonadati</taxon>
        <taxon>Pseudomonadota</taxon>
        <taxon>Gammaproteobacteria</taxon>
        <taxon>Enterobacterales</taxon>
        <taxon>Enterobacteriaceae</taxon>
        <taxon>Klebsiella/Raoultella group</taxon>
        <taxon>Klebsiella</taxon>
    </lineage>
</organism>
<keyword evidence="1" id="KW-0540">Nuclease</keyword>
<proteinExistence type="predicted"/>
<dbReference type="GO" id="GO:0004519">
    <property type="term" value="F:endonuclease activity"/>
    <property type="evidence" value="ECO:0007669"/>
    <property type="project" value="UniProtKB-KW"/>
</dbReference>
<protein>
    <submittedName>
        <fullName evidence="1">HNH endonuclease</fullName>
    </submittedName>
</protein>
<comment type="caution">
    <text evidence="1">The sequence shown here is derived from an EMBL/GenBank/DDBJ whole genome shotgun (WGS) entry which is preliminary data.</text>
</comment>
<keyword evidence="1" id="KW-0255">Endonuclease</keyword>
<sequence>KINDALRTIEELAQPKARLSSFCAYLLANSEIYQKAKQRLHEYTRENL</sequence>
<evidence type="ECO:0000313" key="2">
    <source>
        <dbReference type="Proteomes" id="UP000234667"/>
    </source>
</evidence>
<feature type="non-terminal residue" evidence="1">
    <location>
        <position position="1"/>
    </location>
</feature>
<dbReference type="EMBL" id="PIDR01000357">
    <property type="protein sequence ID" value="PLO69815.1"/>
    <property type="molecule type" value="Genomic_DNA"/>
</dbReference>